<keyword evidence="1" id="KW-0472">Membrane</keyword>
<dbReference type="Proteomes" id="UP000070341">
    <property type="component" value="Unassembled WGS sequence"/>
</dbReference>
<evidence type="ECO:0000313" key="2">
    <source>
        <dbReference type="EMBL" id="KXB00652.1"/>
    </source>
</evidence>
<sequence length="74" mass="8211">MDFSSTLILFWKRKNEGRLGVEVYQTFFILGISLTPVGIVLMVTTGNPVLIGLAGLGIIYLIIGLANRTKWNKK</sequence>
<feature type="transmembrane region" description="Helical" evidence="1">
    <location>
        <begin position="49"/>
        <end position="66"/>
    </location>
</feature>
<proteinExistence type="predicted"/>
<dbReference type="AlphaFoldDB" id="A0A133V2I1"/>
<comment type="caution">
    <text evidence="2">The sequence shown here is derived from an EMBL/GenBank/DDBJ whole genome shotgun (WGS) entry which is preliminary data.</text>
</comment>
<feature type="transmembrane region" description="Helical" evidence="1">
    <location>
        <begin position="21"/>
        <end position="43"/>
    </location>
</feature>
<evidence type="ECO:0000256" key="1">
    <source>
        <dbReference type="SAM" id="Phobius"/>
    </source>
</evidence>
<protein>
    <submittedName>
        <fullName evidence="2">Uncharacterized protein</fullName>
    </submittedName>
</protein>
<organism evidence="2 3">
    <name type="scientific">candidate division MSBL1 archaeon SCGC-AAA259M10</name>
    <dbReference type="NCBI Taxonomy" id="1698270"/>
    <lineage>
        <taxon>Archaea</taxon>
        <taxon>Methanobacteriati</taxon>
        <taxon>Methanobacteriota</taxon>
        <taxon>candidate division MSBL1</taxon>
    </lineage>
</organism>
<keyword evidence="1" id="KW-0812">Transmembrane</keyword>
<dbReference type="EMBL" id="LHXU01000007">
    <property type="protein sequence ID" value="KXB00652.1"/>
    <property type="molecule type" value="Genomic_DNA"/>
</dbReference>
<name>A0A133V2I1_9EURY</name>
<evidence type="ECO:0000313" key="3">
    <source>
        <dbReference type="Proteomes" id="UP000070341"/>
    </source>
</evidence>
<keyword evidence="3" id="KW-1185">Reference proteome</keyword>
<gene>
    <name evidence="2" type="ORF">AKJ40_00990</name>
</gene>
<reference evidence="2 3" key="1">
    <citation type="journal article" date="2016" name="Sci. Rep.">
        <title>Metabolic traits of an uncultured archaeal lineage -MSBL1- from brine pools of the Red Sea.</title>
        <authorList>
            <person name="Mwirichia R."/>
            <person name="Alam I."/>
            <person name="Rashid M."/>
            <person name="Vinu M."/>
            <person name="Ba-Alawi W."/>
            <person name="Anthony Kamau A."/>
            <person name="Kamanda Ngugi D."/>
            <person name="Goker M."/>
            <person name="Klenk H.P."/>
            <person name="Bajic V."/>
            <person name="Stingl U."/>
        </authorList>
    </citation>
    <scope>NUCLEOTIDE SEQUENCE [LARGE SCALE GENOMIC DNA]</scope>
    <source>
        <strain evidence="2">SCGC-AAA259M10</strain>
    </source>
</reference>
<keyword evidence="1" id="KW-1133">Transmembrane helix</keyword>
<accession>A0A133V2I1</accession>